<name>A0A0A9AZX8_ARUDO</name>
<dbReference type="EMBL" id="GBRH01245303">
    <property type="protein sequence ID" value="JAD52592.1"/>
    <property type="molecule type" value="Transcribed_RNA"/>
</dbReference>
<keyword evidence="1" id="KW-0812">Transmembrane</keyword>
<reference evidence="2" key="1">
    <citation type="submission" date="2014-09" db="EMBL/GenBank/DDBJ databases">
        <authorList>
            <person name="Magalhaes I.L.F."/>
            <person name="Oliveira U."/>
            <person name="Santos F.R."/>
            <person name="Vidigal T.H.D.A."/>
            <person name="Brescovit A.D."/>
            <person name="Santos A.J."/>
        </authorList>
    </citation>
    <scope>NUCLEOTIDE SEQUENCE</scope>
    <source>
        <tissue evidence="2">Shoot tissue taken approximately 20 cm above the soil surface</tissue>
    </source>
</reference>
<keyword evidence="1" id="KW-0472">Membrane</keyword>
<keyword evidence="1" id="KW-1133">Transmembrane helix</keyword>
<organism evidence="2">
    <name type="scientific">Arundo donax</name>
    <name type="common">Giant reed</name>
    <name type="synonym">Donax arundinaceus</name>
    <dbReference type="NCBI Taxonomy" id="35708"/>
    <lineage>
        <taxon>Eukaryota</taxon>
        <taxon>Viridiplantae</taxon>
        <taxon>Streptophyta</taxon>
        <taxon>Embryophyta</taxon>
        <taxon>Tracheophyta</taxon>
        <taxon>Spermatophyta</taxon>
        <taxon>Magnoliopsida</taxon>
        <taxon>Liliopsida</taxon>
        <taxon>Poales</taxon>
        <taxon>Poaceae</taxon>
        <taxon>PACMAD clade</taxon>
        <taxon>Arundinoideae</taxon>
        <taxon>Arundineae</taxon>
        <taxon>Arundo</taxon>
    </lineage>
</organism>
<sequence>MDYRNGIIYRYSTLVVSGCLNFYFSCNLLSSG</sequence>
<reference evidence="2" key="2">
    <citation type="journal article" date="2015" name="Data Brief">
        <title>Shoot transcriptome of the giant reed, Arundo donax.</title>
        <authorList>
            <person name="Barrero R.A."/>
            <person name="Guerrero F.D."/>
            <person name="Moolhuijzen P."/>
            <person name="Goolsby J.A."/>
            <person name="Tidwell J."/>
            <person name="Bellgard S.E."/>
            <person name="Bellgard M.I."/>
        </authorList>
    </citation>
    <scope>NUCLEOTIDE SEQUENCE</scope>
    <source>
        <tissue evidence="2">Shoot tissue taken approximately 20 cm above the soil surface</tissue>
    </source>
</reference>
<feature type="transmembrane region" description="Helical" evidence="1">
    <location>
        <begin position="7"/>
        <end position="24"/>
    </location>
</feature>
<dbReference type="AlphaFoldDB" id="A0A0A9AZX8"/>
<accession>A0A0A9AZX8</accession>
<evidence type="ECO:0000313" key="2">
    <source>
        <dbReference type="EMBL" id="JAD52592.1"/>
    </source>
</evidence>
<protein>
    <submittedName>
        <fullName evidence="2">Uncharacterized protein</fullName>
    </submittedName>
</protein>
<evidence type="ECO:0000256" key="1">
    <source>
        <dbReference type="SAM" id="Phobius"/>
    </source>
</evidence>
<proteinExistence type="predicted"/>